<dbReference type="NCBIfam" id="NF005559">
    <property type="entry name" value="PRK07231.1"/>
    <property type="match status" value="1"/>
</dbReference>
<evidence type="ECO:0000313" key="4">
    <source>
        <dbReference type="Proteomes" id="UP000297348"/>
    </source>
</evidence>
<dbReference type="SUPFAM" id="SSF51735">
    <property type="entry name" value="NAD(P)-binding Rossmann-fold domains"/>
    <property type="match status" value="1"/>
</dbReference>
<organism evidence="3 4">
    <name type="scientific">Levilactobacillus suantsaiihabitans</name>
    <dbReference type="NCBI Taxonomy" id="2487722"/>
    <lineage>
        <taxon>Bacteria</taxon>
        <taxon>Bacillati</taxon>
        <taxon>Bacillota</taxon>
        <taxon>Bacilli</taxon>
        <taxon>Lactobacillales</taxon>
        <taxon>Lactobacillaceae</taxon>
        <taxon>Levilactobacillus</taxon>
    </lineage>
</organism>
<dbReference type="PRINTS" id="PR00081">
    <property type="entry name" value="GDHRDH"/>
</dbReference>
<dbReference type="AlphaFoldDB" id="A0A4Z0J7P6"/>
<sequence length="246" mass="26054">MTNRLANKVAIVTGGAAGIGLATVKDFLDEGAQVIFTDIDAEKGQQVQRDLADKAIFVQQDVSQEDDWLKLIARVQKDFGTLDILVNNAGVMPSVKPITEITTAEFQKRLDVNLTGTFFGTKYGMNIMKDHGGGSIVNISSLGGLRGIATAADYCATKGGVRLMSKAAALDAADNHFNVRVNTVHPGYIKTAMTPEAGREMMATATPIGRMGSPKEIADTILFLASDEASFITGTELAVDGGLTAR</sequence>
<keyword evidence="4" id="KW-1185">Reference proteome</keyword>
<dbReference type="Proteomes" id="UP000297348">
    <property type="component" value="Unassembled WGS sequence"/>
</dbReference>
<dbReference type="RefSeq" id="WP_135368046.1">
    <property type="nucleotide sequence ID" value="NZ_RKLX01000010.1"/>
</dbReference>
<protein>
    <submittedName>
        <fullName evidence="3">Glucose 1-dehydrogenase</fullName>
        <ecNumber evidence="3">1.1.1.47</ecNumber>
    </submittedName>
</protein>
<dbReference type="Pfam" id="PF13561">
    <property type="entry name" value="adh_short_C2"/>
    <property type="match status" value="1"/>
</dbReference>
<dbReference type="EC" id="1.1.1.47" evidence="3"/>
<dbReference type="EMBL" id="RKLX01000010">
    <property type="protein sequence ID" value="TGD18674.1"/>
    <property type="molecule type" value="Genomic_DNA"/>
</dbReference>
<evidence type="ECO:0000256" key="2">
    <source>
        <dbReference type="ARBA" id="ARBA00023002"/>
    </source>
</evidence>
<reference evidence="3 4" key="1">
    <citation type="submission" date="2018-10" db="EMBL/GenBank/DDBJ databases">
        <title>Lactobacillus sp. R7 and Lactobacillus sp. R19 isolated from fermented mustard green product of Taiwan.</title>
        <authorList>
            <person name="Lin S.-T."/>
        </authorList>
    </citation>
    <scope>NUCLEOTIDE SEQUENCE [LARGE SCALE GENOMIC DNA]</scope>
    <source>
        <strain evidence="3 4">BCRC 81129</strain>
    </source>
</reference>
<dbReference type="FunFam" id="3.40.50.720:FF:000084">
    <property type="entry name" value="Short-chain dehydrogenase reductase"/>
    <property type="match status" value="1"/>
</dbReference>
<accession>A0A4Z0J7P6</accession>
<dbReference type="Gene3D" id="3.40.50.720">
    <property type="entry name" value="NAD(P)-binding Rossmann-like Domain"/>
    <property type="match status" value="1"/>
</dbReference>
<evidence type="ECO:0000313" key="3">
    <source>
        <dbReference type="EMBL" id="TGD18674.1"/>
    </source>
</evidence>
<proteinExistence type="inferred from homology"/>
<dbReference type="PANTHER" id="PTHR24321">
    <property type="entry name" value="DEHYDROGENASES, SHORT CHAIN"/>
    <property type="match status" value="1"/>
</dbReference>
<comment type="caution">
    <text evidence="3">The sequence shown here is derived from an EMBL/GenBank/DDBJ whole genome shotgun (WGS) entry which is preliminary data.</text>
</comment>
<dbReference type="InterPro" id="IPR002347">
    <property type="entry name" value="SDR_fam"/>
</dbReference>
<dbReference type="GO" id="GO:0047936">
    <property type="term" value="F:glucose 1-dehydrogenase [NAD(P)+] activity"/>
    <property type="evidence" value="ECO:0007669"/>
    <property type="project" value="UniProtKB-EC"/>
</dbReference>
<dbReference type="GO" id="GO:0008206">
    <property type="term" value="P:bile acid metabolic process"/>
    <property type="evidence" value="ECO:0007669"/>
    <property type="project" value="UniProtKB-ARBA"/>
</dbReference>
<dbReference type="InterPro" id="IPR020904">
    <property type="entry name" value="Sc_DH/Rdtase_CS"/>
</dbReference>
<name>A0A4Z0J7P6_9LACO</name>
<dbReference type="PROSITE" id="PS00061">
    <property type="entry name" value="ADH_SHORT"/>
    <property type="match status" value="1"/>
</dbReference>
<dbReference type="InterPro" id="IPR036291">
    <property type="entry name" value="NAD(P)-bd_dom_sf"/>
</dbReference>
<evidence type="ECO:0000256" key="1">
    <source>
        <dbReference type="ARBA" id="ARBA00006484"/>
    </source>
</evidence>
<dbReference type="OrthoDB" id="9803333at2"/>
<keyword evidence="2 3" id="KW-0560">Oxidoreductase</keyword>
<dbReference type="PRINTS" id="PR00080">
    <property type="entry name" value="SDRFAMILY"/>
</dbReference>
<comment type="similarity">
    <text evidence="1">Belongs to the short-chain dehydrogenases/reductases (SDR) family.</text>
</comment>
<dbReference type="PANTHER" id="PTHR24321:SF8">
    <property type="entry name" value="ESTRADIOL 17-BETA-DEHYDROGENASE 8-RELATED"/>
    <property type="match status" value="1"/>
</dbReference>
<gene>
    <name evidence="3" type="ORF">EGT51_07245</name>
</gene>